<comment type="caution">
    <text evidence="3">The sequence shown here is derived from an EMBL/GenBank/DDBJ whole genome shotgun (WGS) entry which is preliminary data.</text>
</comment>
<accession>A0A9P6KJ81</accession>
<protein>
    <submittedName>
        <fullName evidence="3">Dihydrofolate reductase</fullName>
    </submittedName>
</protein>
<sequence length="315" mass="34826">MRILMLHGYAQSEKKFEIKTQPLRRYIEEAYASVCPGPIDQVEYTYLTAPMKLDPSDFVGVDAEPSDSCETWGWWLDLDGCRVDLEPSLRTLSAAVESSGPFDAVVGFSQGAALAALFASVCESQARPERRKALQKLGRPTSWAVAQGRLKFAICISGFSLTKEFYAGYYEPRIQTPVVLVAGVLDPVIPLGSTCQMAAVCEDAMLLEHYGTHYVPRFRPVLDKIKDYITAVLTGKEPEDNPARQMEKQLSIPSGMAIMGYEYGQKSAAIGIAAFDDIHGASPRWGTLPEHYIPSDLFHLRSADDDFETSKITPK</sequence>
<reference evidence="3" key="1">
    <citation type="journal article" date="2020" name="Mol. Plant Microbe Interact.">
        <title>Genome Sequence of the Biocontrol Agent Coniothyrium minitans strain Conio (IMI 134523).</title>
        <authorList>
            <person name="Patel D."/>
            <person name="Shittu T.A."/>
            <person name="Baroncelli R."/>
            <person name="Muthumeenakshi S."/>
            <person name="Osborne T.H."/>
            <person name="Janganan T.K."/>
            <person name="Sreenivasaprasad S."/>
        </authorList>
    </citation>
    <scope>NUCLEOTIDE SEQUENCE</scope>
    <source>
        <strain evidence="3">Conio</strain>
    </source>
</reference>
<dbReference type="GO" id="GO:0005634">
    <property type="term" value="C:nucleus"/>
    <property type="evidence" value="ECO:0007669"/>
    <property type="project" value="TreeGrafter"/>
</dbReference>
<dbReference type="Proteomes" id="UP000756921">
    <property type="component" value="Unassembled WGS sequence"/>
</dbReference>
<evidence type="ECO:0000259" key="2">
    <source>
        <dbReference type="Pfam" id="PF03959"/>
    </source>
</evidence>
<proteinExistence type="predicted"/>
<name>A0A9P6KJ81_9PLEO</name>
<feature type="domain" description="Serine hydrolase" evidence="2">
    <location>
        <begin position="1"/>
        <end position="224"/>
    </location>
</feature>
<evidence type="ECO:0000313" key="4">
    <source>
        <dbReference type="Proteomes" id="UP000756921"/>
    </source>
</evidence>
<dbReference type="EMBL" id="WJXW01000019">
    <property type="protein sequence ID" value="KAF9728497.1"/>
    <property type="molecule type" value="Genomic_DNA"/>
</dbReference>
<organism evidence="3 4">
    <name type="scientific">Paraphaeosphaeria minitans</name>
    <dbReference type="NCBI Taxonomy" id="565426"/>
    <lineage>
        <taxon>Eukaryota</taxon>
        <taxon>Fungi</taxon>
        <taxon>Dikarya</taxon>
        <taxon>Ascomycota</taxon>
        <taxon>Pezizomycotina</taxon>
        <taxon>Dothideomycetes</taxon>
        <taxon>Pleosporomycetidae</taxon>
        <taxon>Pleosporales</taxon>
        <taxon>Massarineae</taxon>
        <taxon>Didymosphaeriaceae</taxon>
        <taxon>Paraphaeosphaeria</taxon>
    </lineage>
</organism>
<dbReference type="Pfam" id="PF03959">
    <property type="entry name" value="FSH1"/>
    <property type="match status" value="1"/>
</dbReference>
<keyword evidence="4" id="KW-1185">Reference proteome</keyword>
<dbReference type="InterPro" id="IPR050593">
    <property type="entry name" value="LovG"/>
</dbReference>
<dbReference type="PANTHER" id="PTHR48070">
    <property type="entry name" value="ESTERASE OVCA2"/>
    <property type="match status" value="1"/>
</dbReference>
<dbReference type="GO" id="GO:0005737">
    <property type="term" value="C:cytoplasm"/>
    <property type="evidence" value="ECO:0007669"/>
    <property type="project" value="TreeGrafter"/>
</dbReference>
<keyword evidence="1" id="KW-0378">Hydrolase</keyword>
<evidence type="ECO:0000313" key="3">
    <source>
        <dbReference type="EMBL" id="KAF9728497.1"/>
    </source>
</evidence>
<dbReference type="GO" id="GO:0016787">
    <property type="term" value="F:hydrolase activity"/>
    <property type="evidence" value="ECO:0007669"/>
    <property type="project" value="UniProtKB-KW"/>
</dbReference>
<dbReference type="AlphaFoldDB" id="A0A9P6KJ81"/>
<gene>
    <name evidence="3" type="ORF">PMIN01_13325</name>
</gene>
<dbReference type="Gene3D" id="3.40.50.1820">
    <property type="entry name" value="alpha/beta hydrolase"/>
    <property type="match status" value="1"/>
</dbReference>
<evidence type="ECO:0000256" key="1">
    <source>
        <dbReference type="ARBA" id="ARBA00022801"/>
    </source>
</evidence>
<dbReference type="InterPro" id="IPR005645">
    <property type="entry name" value="FSH-like_dom"/>
</dbReference>
<dbReference type="InterPro" id="IPR029058">
    <property type="entry name" value="AB_hydrolase_fold"/>
</dbReference>
<dbReference type="SUPFAM" id="SSF53474">
    <property type="entry name" value="alpha/beta-Hydrolases"/>
    <property type="match status" value="1"/>
</dbReference>
<dbReference type="PANTHER" id="PTHR48070:SF6">
    <property type="entry name" value="ESTERASE OVCA2"/>
    <property type="match status" value="1"/>
</dbReference>
<dbReference type="GO" id="GO:0019748">
    <property type="term" value="P:secondary metabolic process"/>
    <property type="evidence" value="ECO:0007669"/>
    <property type="project" value="TreeGrafter"/>
</dbReference>
<dbReference type="OrthoDB" id="2094269at2759"/>